<organism evidence="1 2">
    <name type="scientific">Litoreibacter halocynthiae</name>
    <dbReference type="NCBI Taxonomy" id="1242689"/>
    <lineage>
        <taxon>Bacteria</taxon>
        <taxon>Pseudomonadati</taxon>
        <taxon>Pseudomonadota</taxon>
        <taxon>Alphaproteobacteria</taxon>
        <taxon>Rhodobacterales</taxon>
        <taxon>Roseobacteraceae</taxon>
        <taxon>Litoreibacter</taxon>
    </lineage>
</organism>
<comment type="caution">
    <text evidence="1">The sequence shown here is derived from an EMBL/GenBank/DDBJ whole genome shotgun (WGS) entry which is preliminary data.</text>
</comment>
<dbReference type="AlphaFoldDB" id="A0A4R7LIG6"/>
<evidence type="ECO:0000313" key="1">
    <source>
        <dbReference type="EMBL" id="TDT75603.1"/>
    </source>
</evidence>
<protein>
    <submittedName>
        <fullName evidence="1">Uncharacterized protein</fullName>
    </submittedName>
</protein>
<evidence type="ECO:0000313" key="2">
    <source>
        <dbReference type="Proteomes" id="UP000294563"/>
    </source>
</evidence>
<reference evidence="1 2" key="1">
    <citation type="submission" date="2019-03" db="EMBL/GenBank/DDBJ databases">
        <title>Genomic Encyclopedia of Archaeal and Bacterial Type Strains, Phase II (KMG-II): from individual species to whole genera.</title>
        <authorList>
            <person name="Goeker M."/>
        </authorList>
    </citation>
    <scope>NUCLEOTIDE SEQUENCE [LARGE SCALE GENOMIC DNA]</scope>
    <source>
        <strain evidence="1 2">DSM 29467</strain>
    </source>
</reference>
<sequence>MALEKFALNRVLTCRRSISEGFRVSFFETSDCAQRGRFSIFQRTFKNDEFFFIHCKIGPMNDLNGTIRLNIFVKLNP</sequence>
<accession>A0A4R7LIG6</accession>
<gene>
    <name evidence="1" type="ORF">BDE40_2336</name>
</gene>
<dbReference type="Proteomes" id="UP000294563">
    <property type="component" value="Unassembled WGS sequence"/>
</dbReference>
<proteinExistence type="predicted"/>
<name>A0A4R7LIG6_9RHOB</name>
<keyword evidence="2" id="KW-1185">Reference proteome</keyword>
<dbReference type="EMBL" id="SOBH01000002">
    <property type="protein sequence ID" value="TDT75603.1"/>
    <property type="molecule type" value="Genomic_DNA"/>
</dbReference>